<dbReference type="OrthoDB" id="408631at2759"/>
<dbReference type="InterPro" id="IPR040357">
    <property type="entry name" value="Vma22/CCDC115"/>
</dbReference>
<evidence type="ECO:0000256" key="2">
    <source>
        <dbReference type="SAM" id="MobiDB-lite"/>
    </source>
</evidence>
<feature type="compositionally biased region" description="Polar residues" evidence="2">
    <location>
        <begin position="14"/>
        <end position="27"/>
    </location>
</feature>
<dbReference type="Proteomes" id="UP000000226">
    <property type="component" value="Chromosome 9"/>
</dbReference>
<dbReference type="Gramene" id="ESW08793">
    <property type="protein sequence ID" value="ESW08793"/>
    <property type="gene ID" value="PHAVU_009G075200g"/>
</dbReference>
<feature type="compositionally biased region" description="Polar residues" evidence="2">
    <location>
        <begin position="129"/>
        <end position="143"/>
    </location>
</feature>
<dbReference type="EMBL" id="CM002296">
    <property type="protein sequence ID" value="ESW08792.1"/>
    <property type="molecule type" value="Genomic_DNA"/>
</dbReference>
<evidence type="ECO:0000256" key="1">
    <source>
        <dbReference type="ARBA" id="ARBA00093634"/>
    </source>
</evidence>
<sequence>MEEEHQYSESSEELQTQKPDGEDQQLQHQYKLPGAEEKLVLQFMDSMHNYLSLFDTVSSTLRQGWFDLASGRYSMGAARINSSLLDLKFHSAATTLKITNYDGIQPCFMLSKWVSSEEKSGHELEDENVQPQDSSSVKSSDNADIQKERSKSLSVFGVLISPKLRASQLSFERALETLVEIANMQSSLLYSFHQLQKVEDTKE</sequence>
<dbReference type="GO" id="GO:0070072">
    <property type="term" value="P:vacuolar proton-transporting V-type ATPase complex assembly"/>
    <property type="evidence" value="ECO:0007669"/>
    <property type="project" value="InterPro"/>
</dbReference>
<reference evidence="4" key="2">
    <citation type="journal article" date="2014" name="Nat. Genet.">
        <title>A reference genome for common bean and genome-wide analysis of dual domestications.</title>
        <authorList>
            <person name="Schmutz J."/>
            <person name="McClean P.E."/>
            <person name="Mamidi S."/>
            <person name="Wu G.A."/>
            <person name="Cannon S.B."/>
            <person name="Grimwood J."/>
            <person name="Jenkins J."/>
            <person name="Shu S."/>
            <person name="Song Q."/>
            <person name="Chavarro C."/>
            <person name="Torres-Torres M."/>
            <person name="Geffroy V."/>
            <person name="Moghaddam S.M."/>
            <person name="Gao D."/>
            <person name="Abernathy B."/>
            <person name="Barry K."/>
            <person name="Blair M."/>
            <person name="Brick M.A."/>
            <person name="Chovatia M."/>
            <person name="Gepts P."/>
            <person name="Goodstein D.M."/>
            <person name="Gonzales M."/>
            <person name="Hellsten U."/>
            <person name="Hyten D.L."/>
            <person name="Jia G."/>
            <person name="Kelly J.D."/>
            <person name="Kudrna D."/>
            <person name="Lee R."/>
            <person name="Richard M.M."/>
            <person name="Miklas P.N."/>
            <person name="Osorno J.M."/>
            <person name="Rodrigues J."/>
            <person name="Thareau V."/>
            <person name="Urrea C.A."/>
            <person name="Wang M."/>
            <person name="Yu Y."/>
            <person name="Zhang M."/>
            <person name="Wing R.A."/>
            <person name="Cregan P.B."/>
            <person name="Rokhsar D.S."/>
            <person name="Jackson S.A."/>
        </authorList>
    </citation>
    <scope>NUCLEOTIDE SEQUENCE [LARGE SCALE GENOMIC DNA]</scope>
    <source>
        <strain evidence="4">cv. G19833</strain>
    </source>
</reference>
<dbReference type="EMBL" id="CM002296">
    <property type="protein sequence ID" value="ESW08793.1"/>
    <property type="molecule type" value="Genomic_DNA"/>
</dbReference>
<dbReference type="PANTHER" id="PTHR31996">
    <property type="entry name" value="COILED-COIL DOMAIN-CONTAINING PROTEIN 115"/>
    <property type="match status" value="1"/>
</dbReference>
<feature type="region of interest" description="Disordered" evidence="2">
    <location>
        <begin position="121"/>
        <end position="145"/>
    </location>
</feature>
<dbReference type="Pfam" id="PF21730">
    <property type="entry name" value="Vma22_CCDC115"/>
    <property type="match status" value="1"/>
</dbReference>
<accession>V7AT14</accession>
<dbReference type="Gramene" id="ESW08792">
    <property type="protein sequence ID" value="ESW08792"/>
    <property type="gene ID" value="PHAVU_009G075200g"/>
</dbReference>
<name>V7AT14_PHAVU</name>
<reference evidence="3" key="1">
    <citation type="submission" date="2013-04" db="EMBL/GenBank/DDBJ databases">
        <authorList>
            <person name="Schmutz J."/>
            <person name="McClean P."/>
            <person name="Shu S."/>
            <person name="Cregan P."/>
            <person name="Rokhsar D."/>
            <person name="Jackson S."/>
        </authorList>
    </citation>
    <scope>NUCLEOTIDE SEQUENCE</scope>
</reference>
<evidence type="ECO:0000313" key="4">
    <source>
        <dbReference type="Proteomes" id="UP000000226"/>
    </source>
</evidence>
<feature type="region of interest" description="Disordered" evidence="2">
    <location>
        <begin position="1"/>
        <end position="27"/>
    </location>
</feature>
<proteinExistence type="predicted"/>
<protein>
    <recommendedName>
        <fullName evidence="1">Vacuolar ATPase assembly protein VMA22</fullName>
    </recommendedName>
</protein>
<organism evidence="3 4">
    <name type="scientific">Phaseolus vulgaris</name>
    <name type="common">Kidney bean</name>
    <name type="synonym">French bean</name>
    <dbReference type="NCBI Taxonomy" id="3885"/>
    <lineage>
        <taxon>Eukaryota</taxon>
        <taxon>Viridiplantae</taxon>
        <taxon>Streptophyta</taxon>
        <taxon>Embryophyta</taxon>
        <taxon>Tracheophyta</taxon>
        <taxon>Spermatophyta</taxon>
        <taxon>Magnoliopsida</taxon>
        <taxon>eudicotyledons</taxon>
        <taxon>Gunneridae</taxon>
        <taxon>Pentapetalae</taxon>
        <taxon>rosids</taxon>
        <taxon>fabids</taxon>
        <taxon>Fabales</taxon>
        <taxon>Fabaceae</taxon>
        <taxon>Papilionoideae</taxon>
        <taxon>50 kb inversion clade</taxon>
        <taxon>NPAAA clade</taxon>
        <taxon>indigoferoid/millettioid clade</taxon>
        <taxon>Phaseoleae</taxon>
        <taxon>Phaseolus</taxon>
    </lineage>
</organism>
<dbReference type="PANTHER" id="PTHR31996:SF2">
    <property type="entry name" value="COILED-COIL DOMAIN-CONTAINING PROTEIN 115"/>
    <property type="match status" value="1"/>
</dbReference>
<dbReference type="SMR" id="V7AT14"/>
<dbReference type="AlphaFoldDB" id="V7AT14"/>
<dbReference type="GO" id="GO:0051082">
    <property type="term" value="F:unfolded protein binding"/>
    <property type="evidence" value="ECO:0007669"/>
    <property type="project" value="TreeGrafter"/>
</dbReference>
<gene>
    <name evidence="3" type="ORF">PHAVU_009G075200g</name>
</gene>
<keyword evidence="4" id="KW-1185">Reference proteome</keyword>
<evidence type="ECO:0000313" key="3">
    <source>
        <dbReference type="EMBL" id="ESW08792.1"/>
    </source>
</evidence>